<dbReference type="EMBL" id="CP146256">
    <property type="protein sequence ID" value="XAH75513.1"/>
    <property type="molecule type" value="Genomic_DNA"/>
</dbReference>
<evidence type="ECO:0000256" key="1">
    <source>
        <dbReference type="SAM" id="Phobius"/>
    </source>
</evidence>
<proteinExistence type="predicted"/>
<feature type="transmembrane region" description="Helical" evidence="1">
    <location>
        <begin position="20"/>
        <end position="41"/>
    </location>
</feature>
<dbReference type="RefSeq" id="WP_342759079.1">
    <property type="nucleotide sequence ID" value="NZ_CP146256.1"/>
</dbReference>
<evidence type="ECO:0000313" key="3">
    <source>
        <dbReference type="Proteomes" id="UP001451571"/>
    </source>
</evidence>
<protein>
    <submittedName>
        <fullName evidence="2">Uncharacterized protein</fullName>
    </submittedName>
</protein>
<accession>A0ABZ3EZ28</accession>
<keyword evidence="1" id="KW-1133">Transmembrane helix</keyword>
<name>A0ABZ3EZ28_9FIRM</name>
<evidence type="ECO:0000313" key="2">
    <source>
        <dbReference type="EMBL" id="XAH75513.1"/>
    </source>
</evidence>
<keyword evidence="1" id="KW-0812">Transmembrane</keyword>
<sequence length="47" mass="5138">MKKISEAGSIDVTGALLYPAGYIILSIVIIAILVIVTDRFYKKKLAK</sequence>
<gene>
    <name evidence="2" type="ORF">V6984_07075</name>
</gene>
<keyword evidence="1" id="KW-0472">Membrane</keyword>
<reference evidence="2 3" key="1">
    <citation type="submission" date="2024-02" db="EMBL/GenBank/DDBJ databases">
        <title>Bacterial strain from lacustrine sediment.</title>
        <authorList>
            <person name="Petit C."/>
            <person name="Fadhlaoui K."/>
        </authorList>
    </citation>
    <scope>NUCLEOTIDE SEQUENCE [LARGE SCALE GENOMIC DNA]</scope>
    <source>
        <strain evidence="2 3">IPX-CK</strain>
    </source>
</reference>
<organism evidence="2 3">
    <name type="scientific">Kineothrix sedimenti</name>
    <dbReference type="NCBI Taxonomy" id="3123317"/>
    <lineage>
        <taxon>Bacteria</taxon>
        <taxon>Bacillati</taxon>
        <taxon>Bacillota</taxon>
        <taxon>Clostridia</taxon>
        <taxon>Lachnospirales</taxon>
        <taxon>Lachnospiraceae</taxon>
        <taxon>Kineothrix</taxon>
    </lineage>
</organism>
<keyword evidence="3" id="KW-1185">Reference proteome</keyword>
<dbReference type="Proteomes" id="UP001451571">
    <property type="component" value="Chromosome"/>
</dbReference>